<feature type="domain" description="Probable transposase IS891/IS1136/IS1341" evidence="2">
    <location>
        <begin position="11"/>
        <end position="76"/>
    </location>
</feature>
<name>A0A552Q267_9CHRO</name>
<dbReference type="EMBL" id="SFAC01000108">
    <property type="protein sequence ID" value="TRV63317.1"/>
    <property type="molecule type" value="Genomic_DNA"/>
</dbReference>
<reference evidence="3 4" key="1">
    <citation type="submission" date="2019-01" db="EMBL/GenBank/DDBJ databases">
        <title>Coherence of Microcystis species and biogeography revealed through population genomics.</title>
        <authorList>
            <person name="Perez-Carrascal O.M."/>
            <person name="Terrat Y."/>
            <person name="Giani A."/>
            <person name="Fortin N."/>
            <person name="Tromas N."/>
            <person name="Shapiro B.J."/>
        </authorList>
    </citation>
    <scope>NUCLEOTIDE SEQUENCE [LARGE SCALE GENOMIC DNA]</scope>
    <source>
        <strain evidence="3">Mp_MB_F_20051200_S9</strain>
    </source>
</reference>
<accession>A0A552Q267</accession>
<evidence type="ECO:0000259" key="2">
    <source>
        <dbReference type="Pfam" id="PF01385"/>
    </source>
</evidence>
<evidence type="ECO:0000313" key="4">
    <source>
        <dbReference type="Proteomes" id="UP000317165"/>
    </source>
</evidence>
<dbReference type="InterPro" id="IPR001959">
    <property type="entry name" value="Transposase"/>
</dbReference>
<protein>
    <submittedName>
        <fullName evidence="3">Transposase</fullName>
    </submittedName>
</protein>
<feature type="compositionally biased region" description="Basic and acidic residues" evidence="1">
    <location>
        <begin position="73"/>
        <end position="83"/>
    </location>
</feature>
<evidence type="ECO:0000313" key="3">
    <source>
        <dbReference type="EMBL" id="TRV63317.1"/>
    </source>
</evidence>
<organism evidence="3 4">
    <name type="scientific">Microcystis panniformis Mp_MB_F_20051200_S9</name>
    <dbReference type="NCBI Taxonomy" id="2486223"/>
    <lineage>
        <taxon>Bacteria</taxon>
        <taxon>Bacillati</taxon>
        <taxon>Cyanobacteriota</taxon>
        <taxon>Cyanophyceae</taxon>
        <taxon>Oscillatoriophycideae</taxon>
        <taxon>Chroococcales</taxon>
        <taxon>Microcystaceae</taxon>
        <taxon>Microcystis</taxon>
    </lineage>
</organism>
<gene>
    <name evidence="3" type="ORF">EWV53_08700</name>
</gene>
<feature type="region of interest" description="Disordered" evidence="1">
    <location>
        <begin position="27"/>
        <end position="83"/>
    </location>
</feature>
<dbReference type="Pfam" id="PF01385">
    <property type="entry name" value="OrfB_IS605"/>
    <property type="match status" value="1"/>
</dbReference>
<sequence length="83" mass="9711">MLKLDIRDITPQLEPTKKCVGLDVGLKDLDADSNGNTVEPPKYYRKAEKRLNKLNRRKSRKFNRRQKQSITTKKLDKSTPRDI</sequence>
<dbReference type="AlphaFoldDB" id="A0A552Q267"/>
<proteinExistence type="predicted"/>
<dbReference type="Proteomes" id="UP000317165">
    <property type="component" value="Unassembled WGS sequence"/>
</dbReference>
<evidence type="ECO:0000256" key="1">
    <source>
        <dbReference type="SAM" id="MobiDB-lite"/>
    </source>
</evidence>
<comment type="caution">
    <text evidence="3">The sequence shown here is derived from an EMBL/GenBank/DDBJ whole genome shotgun (WGS) entry which is preliminary data.</text>
</comment>
<feature type="compositionally biased region" description="Basic residues" evidence="1">
    <location>
        <begin position="52"/>
        <end position="67"/>
    </location>
</feature>